<dbReference type="EMBL" id="KF116467">
    <property type="protein sequence ID" value="AIA83712.1"/>
    <property type="molecule type" value="Genomic_DNA"/>
</dbReference>
<reference evidence="2" key="1">
    <citation type="journal article" date="2013" name="Environ. Microbiol.">
        <title>Seasonally variable intestinal metagenomes of the red palm weevil (Rhynchophorus ferrugineus).</title>
        <authorList>
            <person name="Jia S."/>
            <person name="Zhang X."/>
            <person name="Zhang G."/>
            <person name="Yin A."/>
            <person name="Zhang S."/>
            <person name="Li F."/>
            <person name="Wang L."/>
            <person name="Zhao D."/>
            <person name="Yun Q."/>
            <person name="Tala"/>
            <person name="Wang J."/>
            <person name="Sun G."/>
            <person name="Baabdullah M."/>
            <person name="Yu X."/>
            <person name="Hu S."/>
            <person name="Al-Mssallem I.S."/>
            <person name="Yu J."/>
        </authorList>
    </citation>
    <scope>NUCLEOTIDE SEQUENCE</scope>
</reference>
<dbReference type="InterPro" id="IPR001919">
    <property type="entry name" value="CBD2"/>
</dbReference>
<dbReference type="PROSITE" id="PS51173">
    <property type="entry name" value="CBM2"/>
    <property type="match status" value="1"/>
</dbReference>
<dbReference type="InterPro" id="IPR008965">
    <property type="entry name" value="CBM2/CBM3_carb-bd_dom_sf"/>
</dbReference>
<dbReference type="GO" id="GO:0004553">
    <property type="term" value="F:hydrolase activity, hydrolyzing O-glycosyl compounds"/>
    <property type="evidence" value="ECO:0007669"/>
    <property type="project" value="InterPro"/>
</dbReference>
<dbReference type="SMART" id="SM00637">
    <property type="entry name" value="CBD_II"/>
    <property type="match status" value="1"/>
</dbReference>
<name>A0A060BM99_9ACTN</name>
<dbReference type="Pfam" id="PF00553">
    <property type="entry name" value="CBM_2"/>
    <property type="match status" value="1"/>
</dbReference>
<sequence>LRRPRQLAGGFVAQVVLTNTGSPWSSWSLDFELPAGQGVDSGWSGAWQAGHKGVTVDSLSWNDAVGTGQKVYLGFVGTGSG</sequence>
<organism evidence="2">
    <name type="scientific">uncultured Thermobifida sp</name>
    <dbReference type="NCBI Taxonomy" id="671178"/>
    <lineage>
        <taxon>Bacteria</taxon>
        <taxon>Bacillati</taxon>
        <taxon>Actinomycetota</taxon>
        <taxon>Actinomycetes</taxon>
        <taxon>Streptosporangiales</taxon>
        <taxon>Nocardiopsidaceae</taxon>
        <taxon>Thermobifida</taxon>
        <taxon>environmental samples</taxon>
    </lineage>
</organism>
<proteinExistence type="predicted"/>
<protein>
    <submittedName>
        <fullName evidence="2">CAZy families CBM2|GH9|CBM4 protein</fullName>
    </submittedName>
</protein>
<evidence type="ECO:0000259" key="1">
    <source>
        <dbReference type="PROSITE" id="PS51173"/>
    </source>
</evidence>
<dbReference type="GO" id="GO:0030247">
    <property type="term" value="F:polysaccharide binding"/>
    <property type="evidence" value="ECO:0007669"/>
    <property type="project" value="UniProtKB-UniRule"/>
</dbReference>
<feature type="domain" description="CBM2" evidence="1">
    <location>
        <begin position="1"/>
        <end position="81"/>
    </location>
</feature>
<feature type="non-terminal residue" evidence="2">
    <location>
        <position position="81"/>
    </location>
</feature>
<dbReference type="AlphaFoldDB" id="A0A060BM99"/>
<accession>A0A060BM99</accession>
<dbReference type="InterPro" id="IPR012291">
    <property type="entry name" value="CBM2_carb-bd_dom_sf"/>
</dbReference>
<feature type="non-terminal residue" evidence="2">
    <location>
        <position position="1"/>
    </location>
</feature>
<dbReference type="GO" id="GO:0005975">
    <property type="term" value="P:carbohydrate metabolic process"/>
    <property type="evidence" value="ECO:0007669"/>
    <property type="project" value="InterPro"/>
</dbReference>
<evidence type="ECO:0000313" key="2">
    <source>
        <dbReference type="EMBL" id="AIA83712.1"/>
    </source>
</evidence>
<dbReference type="SUPFAM" id="SSF49384">
    <property type="entry name" value="Carbohydrate-binding domain"/>
    <property type="match status" value="1"/>
</dbReference>
<dbReference type="Gene3D" id="2.60.40.290">
    <property type="match status" value="1"/>
</dbReference>